<dbReference type="Proteomes" id="UP000273194">
    <property type="component" value="Chromosome"/>
</dbReference>
<protein>
    <recommendedName>
        <fullName evidence="4">Anthranilate phosphoribosyltransferase</fullName>
        <ecNumber evidence="4">2.4.2.18</ecNumber>
    </recommendedName>
</protein>
<dbReference type="OMA" id="GPMTNPA"/>
<evidence type="ECO:0000313" key="9">
    <source>
        <dbReference type="EMBL" id="AKA79518.1"/>
    </source>
</evidence>
<dbReference type="EMBL" id="LT549890">
    <property type="protein sequence ID" value="SAI84481.1"/>
    <property type="molecule type" value="Genomic_DNA"/>
</dbReference>
<keyword evidence="4" id="KW-0822">Tryptophan biosynthesis</keyword>
<dbReference type="InterPro" id="IPR000312">
    <property type="entry name" value="Glycosyl_Trfase_fam3"/>
</dbReference>
<dbReference type="Proteomes" id="UP000278715">
    <property type="component" value="Chromosome"/>
</dbReference>
<dbReference type="HAMAP" id="MF_00211">
    <property type="entry name" value="TrpD"/>
    <property type="match status" value="1"/>
</dbReference>
<keyword evidence="4" id="KW-0460">Magnesium</keyword>
<feature type="binding site" evidence="4">
    <location>
        <position position="223"/>
    </location>
    <ligand>
        <name>Mg(2+)</name>
        <dbReference type="ChEBI" id="CHEBI:18420"/>
        <label>2</label>
    </ligand>
</feature>
<dbReference type="SUPFAM" id="SSF47648">
    <property type="entry name" value="Nucleoside phosphorylase/phosphoribosyltransferase N-terminal domain"/>
    <property type="match status" value="1"/>
</dbReference>
<evidence type="ECO:0000259" key="6">
    <source>
        <dbReference type="Pfam" id="PF02885"/>
    </source>
</evidence>
<dbReference type="Gene3D" id="3.40.1030.10">
    <property type="entry name" value="Nucleoside phosphorylase/phosphoribosyltransferase catalytic domain"/>
    <property type="match status" value="1"/>
</dbReference>
<keyword evidence="3 4" id="KW-0808">Transferase</keyword>
<dbReference type="GeneID" id="44129821"/>
<feature type="binding site" evidence="4">
    <location>
        <position position="118"/>
    </location>
    <ligand>
        <name>5-phospho-alpha-D-ribose 1-diphosphate</name>
        <dbReference type="ChEBI" id="CHEBI:58017"/>
    </ligand>
</feature>
<dbReference type="GeneID" id="1455140"/>
<reference evidence="19 20" key="1">
    <citation type="journal article" date="2015" name="Genome Announc.">
        <title>Complete Genome Sequence of Sulfolobus solfataricus Strain 98/2 and Evolved Derivatives.</title>
        <authorList>
            <person name="McCarthy S."/>
            <person name="Gradnigo J."/>
            <person name="Johnson T."/>
            <person name="Payne S."/>
            <person name="Lipzen A."/>
            <person name="Martin J."/>
            <person name="Schackwitz W."/>
            <person name="Moriyama E."/>
            <person name="Blum P."/>
        </authorList>
    </citation>
    <scope>NUCLEOTIDE SEQUENCE [LARGE SCALE GENOMIC DNA]</scope>
    <source>
        <strain evidence="19">98/2 SULC</strain>
        <strain evidence="7">SARC-B</strain>
        <strain evidence="8">SARC-C</strain>
        <strain evidence="9 21">SULA</strain>
        <strain evidence="20">SULB</strain>
    </source>
</reference>
<dbReference type="Proteomes" id="UP000033106">
    <property type="component" value="Chromosome"/>
</dbReference>
<dbReference type="Proteomes" id="UP000273443">
    <property type="component" value="Chromosome"/>
</dbReference>
<evidence type="ECO:0000313" key="8">
    <source>
        <dbReference type="EMBL" id="AKA76825.1"/>
    </source>
</evidence>
<dbReference type="RefSeq" id="WP_009992305.1">
    <property type="nucleotide sequence ID" value="NZ_CP011055.2"/>
</dbReference>
<evidence type="ECO:0000313" key="21">
    <source>
        <dbReference type="Proteomes" id="UP000033106"/>
    </source>
</evidence>
<dbReference type="Proteomes" id="UP000269431">
    <property type="component" value="Chromosome"/>
</dbReference>
<feature type="domain" description="Glycosyl transferase family 3" evidence="5">
    <location>
        <begin position="73"/>
        <end position="317"/>
    </location>
</feature>
<comment type="pathway">
    <text evidence="4">Amino-acid biosynthesis; L-tryptophan biosynthesis; L-tryptophan from chorismate: step 2/5.</text>
</comment>
<reference evidence="17 30" key="6">
    <citation type="journal article" date="2020" name="Nat. Commun.">
        <title>The structures of two archaeal type IV pili illuminate evolutionary relationships.</title>
        <authorList>
            <person name="Wang F."/>
            <person name="Baquero D.P."/>
            <person name="Su Z."/>
            <person name="Beltran L.C."/>
            <person name="Prangishvili D."/>
            <person name="Krupovic M."/>
            <person name="Egelman E.H."/>
        </authorList>
    </citation>
    <scope>NUCLEOTIDE SEQUENCE [LARGE SCALE GENOMIC DNA]</scope>
    <source>
        <strain evidence="17 30">POZ149</strain>
    </source>
</reference>
<evidence type="ECO:0000313" key="26">
    <source>
        <dbReference type="Proteomes" id="UP000273443"/>
    </source>
</evidence>
<comment type="cofactor">
    <cofactor evidence="4">
        <name>Mg(2+)</name>
        <dbReference type="ChEBI" id="CHEBI:18420"/>
    </cofactor>
    <text evidence="4">Binds 2 magnesium ions per monomer.</text>
</comment>
<dbReference type="EMBL" id="CP033236">
    <property type="protein sequence ID" value="AZF71226.1"/>
    <property type="molecule type" value="Genomic_DNA"/>
</dbReference>
<dbReference type="GO" id="GO:0004048">
    <property type="term" value="F:anthranilate phosphoribosyltransferase activity"/>
    <property type="evidence" value="ECO:0007669"/>
    <property type="project" value="UniProtKB-UniRule"/>
</dbReference>
<dbReference type="KEGG" id="ssol:SULB_1904"/>
<dbReference type="SMR" id="A0A0E3K639"/>
<feature type="binding site" evidence="4">
    <location>
        <position position="224"/>
    </location>
    <ligand>
        <name>Mg(2+)</name>
        <dbReference type="ChEBI" id="CHEBI:18420"/>
        <label>1</label>
    </ligand>
</feature>
<dbReference type="PANTHER" id="PTHR43285">
    <property type="entry name" value="ANTHRANILATE PHOSPHORIBOSYLTRANSFERASE"/>
    <property type="match status" value="1"/>
</dbReference>
<evidence type="ECO:0000313" key="23">
    <source>
        <dbReference type="Proteomes" id="UP000267993"/>
    </source>
</evidence>
<dbReference type="KEGG" id="ssof:SULC_1902"/>
<dbReference type="Proteomes" id="UP000033085">
    <property type="component" value="Chromosome"/>
</dbReference>
<comment type="caution">
    <text evidence="4">Lacks conserved residue(s) required for the propagation of feature annotation.</text>
</comment>
<feature type="binding site" evidence="4">
    <location>
        <position position="79"/>
    </location>
    <ligand>
        <name>anthranilate</name>
        <dbReference type="ChEBI" id="CHEBI:16567"/>
        <label>1</label>
    </ligand>
</feature>
<comment type="similarity">
    <text evidence="4">Belongs to the anthranilate phosphoribosyltransferase family.</text>
</comment>
<evidence type="ECO:0000313" key="19">
    <source>
        <dbReference type="Proteomes" id="UP000033057"/>
    </source>
</evidence>
<feature type="binding site" evidence="4">
    <location>
        <position position="79"/>
    </location>
    <ligand>
        <name>5-phospho-alpha-D-ribose 1-diphosphate</name>
        <dbReference type="ChEBI" id="CHEBI:58017"/>
    </ligand>
</feature>
<evidence type="ECO:0000313" key="24">
    <source>
        <dbReference type="Proteomes" id="UP000269431"/>
    </source>
</evidence>
<keyword evidence="4" id="KW-0057">Aromatic amino acid biosynthesis</keyword>
<evidence type="ECO:0000313" key="16">
    <source>
        <dbReference type="EMBL" id="AZF84258.1"/>
    </source>
</evidence>
<dbReference type="NCBIfam" id="TIGR01245">
    <property type="entry name" value="trpD"/>
    <property type="match status" value="1"/>
</dbReference>
<keyword evidence="4" id="KW-0479">Metal-binding</keyword>
<dbReference type="Pfam" id="PF02885">
    <property type="entry name" value="Glycos_trans_3N"/>
    <property type="match status" value="1"/>
</dbReference>
<feature type="binding site" evidence="4">
    <location>
        <position position="91"/>
    </location>
    <ligand>
        <name>Mg(2+)</name>
        <dbReference type="ChEBI" id="CHEBI:18420"/>
        <label>1</label>
    </ligand>
</feature>
<evidence type="ECO:0000313" key="27">
    <source>
        <dbReference type="Proteomes" id="UP000275843"/>
    </source>
</evidence>
<feature type="domain" description="Glycosyl transferase family 3 N-terminal" evidence="6">
    <location>
        <begin position="5"/>
        <end position="66"/>
    </location>
</feature>
<proteinExistence type="inferred from homology"/>
<dbReference type="Proteomes" id="UP000275843">
    <property type="component" value="Chromosome"/>
</dbReference>
<dbReference type="EMBL" id="CP033237">
    <property type="protein sequence ID" value="AZF73846.1"/>
    <property type="molecule type" value="Genomic_DNA"/>
</dbReference>
<organism evidence="7 20">
    <name type="scientific">Saccharolobus solfataricus</name>
    <name type="common">Sulfolobus solfataricus</name>
    <dbReference type="NCBI Taxonomy" id="2287"/>
    <lineage>
        <taxon>Archaea</taxon>
        <taxon>Thermoproteota</taxon>
        <taxon>Thermoprotei</taxon>
        <taxon>Sulfolobales</taxon>
        <taxon>Sulfolobaceae</taxon>
        <taxon>Saccharolobus</taxon>
    </lineage>
</organism>
<comment type="function">
    <text evidence="4">Catalyzes the transfer of the phosphoribosyl group of 5-phosphorylribose-1-pyrophosphate (PRPP) to anthranilate to yield N-(5'-phosphoribosyl)-anthranilate (PRA).</text>
</comment>
<dbReference type="Proteomes" id="UP000033057">
    <property type="component" value="Chromosome"/>
</dbReference>
<dbReference type="Proteomes" id="UP000267993">
    <property type="component" value="Chromosome"/>
</dbReference>
<dbReference type="GO" id="GO:0000287">
    <property type="term" value="F:magnesium ion binding"/>
    <property type="evidence" value="ECO:0007669"/>
    <property type="project" value="UniProtKB-UniRule"/>
</dbReference>
<reference evidence="22" key="2">
    <citation type="submission" date="2016-04" db="EMBL/GenBank/DDBJ databases">
        <authorList>
            <person name="Shah S.A."/>
            <person name="Garrett R.A."/>
        </authorList>
    </citation>
    <scope>NUCLEOTIDE SEQUENCE [LARGE SCALE GENOMIC DNA]</scope>
    <source>
        <strain evidence="22">ATCC 35091 / DSM 1616 / JCM 8930 / NBRC 15331 / P1</strain>
    </source>
</reference>
<evidence type="ECO:0000313" key="29">
    <source>
        <dbReference type="Proteomes" id="UP000282269"/>
    </source>
</evidence>
<dbReference type="Proteomes" id="UP000282269">
    <property type="component" value="Chromosome"/>
</dbReference>
<keyword evidence="2 4" id="KW-0328">Glycosyltransferase</keyword>
<dbReference type="InterPro" id="IPR017459">
    <property type="entry name" value="Glycosyl_Trfase_fam3_N_dom"/>
</dbReference>
<dbReference type="Proteomes" id="UP000076770">
    <property type="component" value="Chromosome i"/>
</dbReference>
<evidence type="ECO:0000313" key="10">
    <source>
        <dbReference type="EMBL" id="AZF68606.1"/>
    </source>
</evidence>
<dbReference type="GO" id="GO:0000162">
    <property type="term" value="P:L-tryptophan biosynthetic process"/>
    <property type="evidence" value="ECO:0007669"/>
    <property type="project" value="UniProtKB-UniRule"/>
</dbReference>
<reference evidence="18" key="3">
    <citation type="submission" date="2016-04" db="EMBL/GenBank/DDBJ databases">
        <authorList>
            <person name="Evans L.H."/>
            <person name="Alamgir A."/>
            <person name="Owens N."/>
            <person name="Weber N.D."/>
            <person name="Virtaneva K."/>
            <person name="Barbian K."/>
            <person name="Babar A."/>
            <person name="Rosenke K."/>
        </authorList>
    </citation>
    <scope>NUCLEOTIDE SEQUENCE</scope>
    <source>
        <strain evidence="18">P1</strain>
    </source>
</reference>
<dbReference type="EMBL" id="CP011057">
    <property type="protein sequence ID" value="AKA79518.1"/>
    <property type="molecule type" value="Genomic_DNA"/>
</dbReference>
<dbReference type="KEGG" id="ssoa:SULA_1903"/>
<feature type="binding site" evidence="4">
    <location>
        <begin position="106"/>
        <end position="114"/>
    </location>
    <ligand>
        <name>5-phospho-alpha-D-ribose 1-diphosphate</name>
        <dbReference type="ChEBI" id="CHEBI:58017"/>
    </ligand>
</feature>
<evidence type="ECO:0000256" key="4">
    <source>
        <dbReference type="HAMAP-Rule" id="MF_00211"/>
    </source>
</evidence>
<evidence type="ECO:0000313" key="17">
    <source>
        <dbReference type="EMBL" id="QPG51075.1"/>
    </source>
</evidence>
<dbReference type="PATRIC" id="fig|2287.6.peg.1956"/>
<dbReference type="EMBL" id="CP033239">
    <property type="protein sequence ID" value="AZF79078.1"/>
    <property type="molecule type" value="Genomic_DNA"/>
</dbReference>
<dbReference type="Gene3D" id="1.20.970.10">
    <property type="entry name" value="Transferase, Pyrimidine Nucleoside Phosphorylase, Chain C"/>
    <property type="match status" value="1"/>
</dbReference>
<reference evidence="7" key="5">
    <citation type="submission" date="2018-10" db="EMBL/GenBank/DDBJ databases">
        <authorList>
            <person name="McCarthy S."/>
            <person name="Gradnigo J."/>
            <person name="Johnson T."/>
            <person name="Payne S."/>
            <person name="Lipzen A."/>
            <person name="Schackwitz W."/>
            <person name="Martin J."/>
            <person name="Moriyama E."/>
            <person name="Blum P."/>
        </authorList>
    </citation>
    <scope>NUCLEOTIDE SEQUENCE</scope>
    <source>
        <strain evidence="7">SARC-B</strain>
        <strain evidence="8">SARC-C</strain>
        <strain evidence="9">SULA</strain>
    </source>
</reference>
<dbReference type="Proteomes" id="UP000594632">
    <property type="component" value="Chromosome"/>
</dbReference>
<feature type="binding site" evidence="4">
    <location>
        <begin position="82"/>
        <end position="83"/>
    </location>
    <ligand>
        <name>5-phospho-alpha-D-ribose 1-diphosphate</name>
        <dbReference type="ChEBI" id="CHEBI:58017"/>
    </ligand>
</feature>
<keyword evidence="1 4" id="KW-0028">Amino-acid biosynthesis</keyword>
<dbReference type="PANTHER" id="PTHR43285:SF2">
    <property type="entry name" value="ANTHRANILATE PHOSPHORIBOSYLTRANSFERASE"/>
    <property type="match status" value="1"/>
</dbReference>
<comment type="subunit">
    <text evidence="4">Homodimer.</text>
</comment>
<reference evidence="23 24" key="4">
    <citation type="journal article" date="2018" name="Proc. Natl. Acad. Sci. U.S.A.">
        <title>Nonmutational mechanism of inheritance in the Archaeon Sulfolobus solfataricus.</title>
        <authorList>
            <person name="Payne S."/>
            <person name="McCarthy S."/>
            <person name="Johnson T."/>
            <person name="North E."/>
            <person name="Blum P."/>
        </authorList>
    </citation>
    <scope>NUCLEOTIDE SEQUENCE [LARGE SCALE GENOMIC DNA]</scope>
    <source>
        <strain evidence="11 23">SARC-H</strain>
        <strain evidence="12 27">SARC-I</strain>
        <strain evidence="14 28">SARC-N</strain>
        <strain evidence="15 29">SARC-O</strain>
        <strain evidence="16 24">SUL120</strain>
        <strain evidence="10 25">SULG</strain>
        <strain evidence="13 26">SULM</strain>
    </source>
</reference>
<feature type="binding site" evidence="4">
    <location>
        <position position="87"/>
    </location>
    <ligand>
        <name>5-phospho-alpha-D-ribose 1-diphosphate</name>
        <dbReference type="ChEBI" id="CHEBI:58017"/>
    </ligand>
</feature>
<dbReference type="SUPFAM" id="SSF52418">
    <property type="entry name" value="Nucleoside phosphorylase/phosphoribosyltransferase catalytic domain"/>
    <property type="match status" value="1"/>
</dbReference>
<evidence type="ECO:0000256" key="3">
    <source>
        <dbReference type="ARBA" id="ARBA00022679"/>
    </source>
</evidence>
<evidence type="ECO:0000313" key="11">
    <source>
        <dbReference type="EMBL" id="AZF71226.1"/>
    </source>
</evidence>
<evidence type="ECO:0000313" key="25">
    <source>
        <dbReference type="Proteomes" id="UP000273194"/>
    </source>
</evidence>
<dbReference type="InterPro" id="IPR035902">
    <property type="entry name" value="Nuc_phospho_transferase"/>
</dbReference>
<sequence length="345" mass="37574">MNINEILKKLINKSDLEINEAEELAKAIIRGEVPEILVSAILVALRMKGESKNEIVGFARAMRELAIKIDVPNAIDTAGTGGDGLGTVNVSTASAILLSLVNPVAKHGNRAVSGKSGSADVLEALGYNIIVPPERAKELVNKTNFVFLFAQYYHPAMKNVANVRKTLGIRTIFNILGPLTNPANAKYQLMGVFSKDHLDLLSKSAYELDFNKIILVYGEPGIDEVSPIGNTFMKIVSKRGIEEVKLNVTDFGISPIPIEKLIVNSAEDSAIKIVRAFLGKDEHVAEFIKINTAVALFALDRVGDFREGYEYADHLIEKSLDKLNEIISMNGDVTKLKTIVVKSSG</sequence>
<evidence type="ECO:0000313" key="14">
    <source>
        <dbReference type="EMBL" id="AZF79078.1"/>
    </source>
</evidence>
<evidence type="ECO:0000313" key="7">
    <source>
        <dbReference type="EMBL" id="AKA74127.1"/>
    </source>
</evidence>
<evidence type="ECO:0000313" key="15">
    <source>
        <dbReference type="EMBL" id="AZF81682.1"/>
    </source>
</evidence>
<dbReference type="OrthoDB" id="8214at2157"/>
<dbReference type="InterPro" id="IPR005940">
    <property type="entry name" value="Anthranilate_Pribosyl_Tfrase"/>
</dbReference>
<feature type="binding site" evidence="4">
    <location>
        <position position="224"/>
    </location>
    <ligand>
        <name>Mg(2+)</name>
        <dbReference type="ChEBI" id="CHEBI:18420"/>
        <label>2</label>
    </ligand>
</feature>
<evidence type="ECO:0000259" key="5">
    <source>
        <dbReference type="Pfam" id="PF00591"/>
    </source>
</evidence>
<dbReference type="UniPathway" id="UPA00035">
    <property type="reaction ID" value="UER00041"/>
</dbReference>
<feature type="binding site" evidence="4">
    <location>
        <position position="109"/>
    </location>
    <ligand>
        <name>anthranilate</name>
        <dbReference type="ChEBI" id="CHEBI:16567"/>
        <label>1</label>
    </ligand>
</feature>
<dbReference type="EMBL" id="CP033240">
    <property type="protein sequence ID" value="AZF81682.1"/>
    <property type="molecule type" value="Genomic_DNA"/>
</dbReference>
<evidence type="ECO:0000313" key="22">
    <source>
        <dbReference type="Proteomes" id="UP000076770"/>
    </source>
</evidence>
<accession>A0A0E3K639</accession>
<evidence type="ECO:0000256" key="1">
    <source>
        <dbReference type="ARBA" id="ARBA00022605"/>
    </source>
</evidence>
<dbReference type="EMBL" id="CP033238">
    <property type="protein sequence ID" value="AZF76469.1"/>
    <property type="molecule type" value="Genomic_DNA"/>
</dbReference>
<evidence type="ECO:0000313" key="30">
    <source>
        <dbReference type="Proteomes" id="UP000594632"/>
    </source>
</evidence>
<gene>
    <name evidence="4 7" type="primary">trpD</name>
    <name evidence="17" type="ORF">HFC64_15725</name>
    <name evidence="18" type="ORF">SSOP1_0927</name>
    <name evidence="9" type="ORF">SULA_1903</name>
    <name evidence="7" type="ORF">SULB_1904</name>
    <name evidence="8" type="ORF">SULC_1902</name>
    <name evidence="10" type="ORF">SULG_09570</name>
    <name evidence="11" type="ORF">SULH_09570</name>
    <name evidence="12" type="ORF">SULI_09570</name>
    <name evidence="13" type="ORF">SULM_09560</name>
    <name evidence="14" type="ORF">SULN_09560</name>
    <name evidence="15" type="ORF">SULO_09570</name>
    <name evidence="16" type="ORF">SULZ_09495</name>
</gene>
<evidence type="ECO:0000313" key="12">
    <source>
        <dbReference type="EMBL" id="AZF73846.1"/>
    </source>
</evidence>
<dbReference type="Pfam" id="PF00591">
    <property type="entry name" value="Glycos_transf_3"/>
    <property type="match status" value="1"/>
</dbReference>
<feature type="binding site" evidence="4">
    <location>
        <begin position="89"/>
        <end position="92"/>
    </location>
    <ligand>
        <name>5-phospho-alpha-D-ribose 1-diphosphate</name>
        <dbReference type="ChEBI" id="CHEBI:58017"/>
    </ligand>
</feature>
<dbReference type="EMBL" id="CP033241">
    <property type="protein sequence ID" value="AZF84258.1"/>
    <property type="molecule type" value="Genomic_DNA"/>
</dbReference>
<dbReference type="InterPro" id="IPR036320">
    <property type="entry name" value="Glycosyl_Trfase_fam3_N_dom_sf"/>
</dbReference>
<feature type="binding site" evidence="4">
    <location>
        <position position="164"/>
    </location>
    <ligand>
        <name>anthranilate</name>
        <dbReference type="ChEBI" id="CHEBI:16567"/>
        <label>2</label>
    </ligand>
</feature>
<dbReference type="EMBL" id="CP011055">
    <property type="protein sequence ID" value="AKA74127.1"/>
    <property type="molecule type" value="Genomic_DNA"/>
</dbReference>
<dbReference type="GO" id="GO:0005829">
    <property type="term" value="C:cytosol"/>
    <property type="evidence" value="ECO:0007669"/>
    <property type="project" value="TreeGrafter"/>
</dbReference>
<comment type="catalytic activity">
    <reaction evidence="4">
        <text>N-(5-phospho-beta-D-ribosyl)anthranilate + diphosphate = 5-phospho-alpha-D-ribose 1-diphosphate + anthranilate</text>
        <dbReference type="Rhea" id="RHEA:11768"/>
        <dbReference type="ChEBI" id="CHEBI:16567"/>
        <dbReference type="ChEBI" id="CHEBI:18277"/>
        <dbReference type="ChEBI" id="CHEBI:33019"/>
        <dbReference type="ChEBI" id="CHEBI:58017"/>
        <dbReference type="EC" id="2.4.2.18"/>
    </reaction>
</comment>
<dbReference type="AlphaFoldDB" id="A0A0E3K639"/>
<evidence type="ECO:0000313" key="28">
    <source>
        <dbReference type="Proteomes" id="UP000278715"/>
    </source>
</evidence>
<dbReference type="EMBL" id="CP033235">
    <property type="protein sequence ID" value="AZF68606.1"/>
    <property type="molecule type" value="Genomic_DNA"/>
</dbReference>
<evidence type="ECO:0000256" key="2">
    <source>
        <dbReference type="ARBA" id="ARBA00022676"/>
    </source>
</evidence>
<evidence type="ECO:0000313" key="13">
    <source>
        <dbReference type="EMBL" id="AZF76469.1"/>
    </source>
</evidence>
<dbReference type="EMBL" id="CP050869">
    <property type="protein sequence ID" value="QPG51075.1"/>
    <property type="molecule type" value="Genomic_DNA"/>
</dbReference>
<dbReference type="EMBL" id="CP011056">
    <property type="protein sequence ID" value="AKA76825.1"/>
    <property type="molecule type" value="Genomic_DNA"/>
</dbReference>
<evidence type="ECO:0000313" key="20">
    <source>
        <dbReference type="Proteomes" id="UP000033085"/>
    </source>
</evidence>
<name>A0A0E3K639_SACSO</name>
<evidence type="ECO:0000313" key="18">
    <source>
        <dbReference type="EMBL" id="SAI84481.1"/>
    </source>
</evidence>
<dbReference type="EC" id="2.4.2.18" evidence="4"/>